<comment type="caution">
    <text evidence="8">The sequence shown here is derived from an EMBL/GenBank/DDBJ whole genome shotgun (WGS) entry which is preliminary data.</text>
</comment>
<dbReference type="SMART" id="SM00138">
    <property type="entry name" value="MeTrc"/>
    <property type="match status" value="1"/>
</dbReference>
<dbReference type="Pfam" id="PF01739">
    <property type="entry name" value="CheR"/>
    <property type="match status" value="1"/>
</dbReference>
<sequence>MEAARLLASVASDDPVLSPRDFDRVAKIIRKEAGIYLGDAKTSLVYSRLIKRLRNVGISSFAAYCDLVESAGGAVELKKMVEALTTNYTFFLREPHHFEHLRRQVLPDLLAQAAKGRRVRIWSAGCSMGHETYSIALSLLAVEPEIARCDVKILATDIDRNVLATARAGRYDEATLAALPKADRERGFLPAGPDGYSVVRPQMRELITFRELNLLDDWPMRGGFDIVFFRNVAIYFDQPLREALWVRMAQQIPAGGWMYAGHSERITGAAAQLFSHEATTTYRRHSK</sequence>
<dbReference type="InterPro" id="IPR050903">
    <property type="entry name" value="Bact_Chemotaxis_MeTrfase"/>
</dbReference>
<dbReference type="PANTHER" id="PTHR24422:SF19">
    <property type="entry name" value="CHEMOTAXIS PROTEIN METHYLTRANSFERASE"/>
    <property type="match status" value="1"/>
</dbReference>
<dbReference type="SUPFAM" id="SSF47757">
    <property type="entry name" value="Chemotaxis receptor methyltransferase CheR, N-terminal domain"/>
    <property type="match status" value="1"/>
</dbReference>
<dbReference type="InterPro" id="IPR029063">
    <property type="entry name" value="SAM-dependent_MTases_sf"/>
</dbReference>
<dbReference type="Gene3D" id="1.10.155.10">
    <property type="entry name" value="Chemotaxis receptor methyltransferase CheR, N-terminal domain"/>
    <property type="match status" value="1"/>
</dbReference>
<evidence type="ECO:0000313" key="10">
    <source>
        <dbReference type="Proteomes" id="UP000078272"/>
    </source>
</evidence>
<dbReference type="EMBL" id="LDQA01000006">
    <property type="protein sequence ID" value="KTR08110.1"/>
    <property type="molecule type" value="Genomic_DNA"/>
</dbReference>
<evidence type="ECO:0000256" key="1">
    <source>
        <dbReference type="ARBA" id="ARBA00001541"/>
    </source>
</evidence>
<dbReference type="EMBL" id="LDPZ01000001">
    <property type="protein sequence ID" value="KTQ98695.1"/>
    <property type="molecule type" value="Genomic_DNA"/>
</dbReference>
<evidence type="ECO:0000256" key="6">
    <source>
        <dbReference type="PIRSR" id="PIRSR000410-1"/>
    </source>
</evidence>
<proteinExistence type="predicted"/>
<evidence type="ECO:0000313" key="9">
    <source>
        <dbReference type="EMBL" id="KTR08110.1"/>
    </source>
</evidence>
<dbReference type="PROSITE" id="PS50123">
    <property type="entry name" value="CHER"/>
    <property type="match status" value="1"/>
</dbReference>
<feature type="binding site" evidence="6">
    <location>
        <position position="87"/>
    </location>
    <ligand>
        <name>S-adenosyl-L-methionine</name>
        <dbReference type="ChEBI" id="CHEBI:59789"/>
    </ligand>
</feature>
<organism evidence="8 10">
    <name type="scientific">Aureimonas ureilytica</name>
    <dbReference type="NCBI Taxonomy" id="401562"/>
    <lineage>
        <taxon>Bacteria</taxon>
        <taxon>Pseudomonadati</taxon>
        <taxon>Pseudomonadota</taxon>
        <taxon>Alphaproteobacteria</taxon>
        <taxon>Hyphomicrobiales</taxon>
        <taxon>Aurantimonadaceae</taxon>
        <taxon>Aureimonas</taxon>
    </lineage>
</organism>
<dbReference type="PRINTS" id="PR00996">
    <property type="entry name" value="CHERMTFRASE"/>
</dbReference>
<dbReference type="SUPFAM" id="SSF53335">
    <property type="entry name" value="S-adenosyl-L-methionine-dependent methyltransferases"/>
    <property type="match status" value="1"/>
</dbReference>
<keyword evidence="3 5" id="KW-0808">Transferase</keyword>
<evidence type="ECO:0000256" key="2">
    <source>
        <dbReference type="ARBA" id="ARBA00022603"/>
    </source>
</evidence>
<keyword evidence="2 5" id="KW-0489">Methyltransferase</keyword>
<dbReference type="PATRIC" id="fig|401562.3.peg.76"/>
<keyword evidence="4 5" id="KW-0949">S-adenosyl-L-methionine</keyword>
<dbReference type="Pfam" id="PF03705">
    <property type="entry name" value="CheR_N"/>
    <property type="match status" value="1"/>
</dbReference>
<comment type="function">
    <text evidence="5">Methylation of the membrane-bound methyl-accepting chemotaxis proteins (MCP) to form gamma-glutamyl methyl ester residues in MCP.</text>
</comment>
<dbReference type="InterPro" id="IPR000780">
    <property type="entry name" value="CheR_MeTrfase"/>
</dbReference>
<dbReference type="InterPro" id="IPR026024">
    <property type="entry name" value="Chemotaxis_MeTrfase_CheR"/>
</dbReference>
<feature type="binding site" evidence="6">
    <location>
        <position position="93"/>
    </location>
    <ligand>
        <name>S-adenosyl-L-methionine</name>
        <dbReference type="ChEBI" id="CHEBI:59789"/>
    </ligand>
</feature>
<evidence type="ECO:0000256" key="3">
    <source>
        <dbReference type="ARBA" id="ARBA00022679"/>
    </source>
</evidence>
<dbReference type="STRING" id="401562.NS365_01760"/>
<accession>A0A147DAY3</accession>
<dbReference type="PIRSF" id="PIRSF000410">
    <property type="entry name" value="CheR"/>
    <property type="match status" value="1"/>
</dbReference>
<dbReference type="OrthoDB" id="9816309at2"/>
<dbReference type="Proteomes" id="UP000078272">
    <property type="component" value="Unassembled WGS sequence"/>
</dbReference>
<dbReference type="GO" id="GO:0032259">
    <property type="term" value="P:methylation"/>
    <property type="evidence" value="ECO:0007669"/>
    <property type="project" value="UniProtKB-KW"/>
</dbReference>
<evidence type="ECO:0000313" key="11">
    <source>
        <dbReference type="Proteomes" id="UP000078529"/>
    </source>
</evidence>
<dbReference type="InterPro" id="IPR036804">
    <property type="entry name" value="CheR_N_sf"/>
</dbReference>
<comment type="catalytic activity">
    <reaction evidence="1 5">
        <text>L-glutamyl-[protein] + S-adenosyl-L-methionine = [protein]-L-glutamate 5-O-methyl ester + S-adenosyl-L-homocysteine</text>
        <dbReference type="Rhea" id="RHEA:24452"/>
        <dbReference type="Rhea" id="RHEA-COMP:10208"/>
        <dbReference type="Rhea" id="RHEA-COMP:10311"/>
        <dbReference type="ChEBI" id="CHEBI:29973"/>
        <dbReference type="ChEBI" id="CHEBI:57856"/>
        <dbReference type="ChEBI" id="CHEBI:59789"/>
        <dbReference type="ChEBI" id="CHEBI:82795"/>
        <dbReference type="EC" id="2.1.1.80"/>
    </reaction>
</comment>
<dbReference type="GO" id="GO:0008983">
    <property type="term" value="F:protein-glutamate O-methyltransferase activity"/>
    <property type="evidence" value="ECO:0007669"/>
    <property type="project" value="UniProtKB-EC"/>
</dbReference>
<feature type="domain" description="CheR-type methyltransferase" evidence="7">
    <location>
        <begin position="10"/>
        <end position="287"/>
    </location>
</feature>
<protein>
    <recommendedName>
        <fullName evidence="5">Chemotaxis protein methyltransferase</fullName>
        <ecNumber evidence="5">2.1.1.80</ecNumber>
    </recommendedName>
</protein>
<feature type="binding site" evidence="6">
    <location>
        <begin position="213"/>
        <end position="214"/>
    </location>
    <ligand>
        <name>S-adenosyl-L-methionine</name>
        <dbReference type="ChEBI" id="CHEBI:59789"/>
    </ligand>
</feature>
<dbReference type="RefSeq" id="WP_058598563.1">
    <property type="nucleotide sequence ID" value="NZ_LDPZ01000001.1"/>
</dbReference>
<keyword evidence="11" id="KW-1185">Reference proteome</keyword>
<dbReference type="AlphaFoldDB" id="A0A147DAY3"/>
<feature type="binding site" evidence="6">
    <location>
        <position position="89"/>
    </location>
    <ligand>
        <name>S-adenosyl-L-methionine</name>
        <dbReference type="ChEBI" id="CHEBI:59789"/>
    </ligand>
</feature>
<dbReference type="EC" id="2.1.1.80" evidence="5"/>
<reference evidence="10 11" key="1">
    <citation type="journal article" date="2016" name="Front. Microbiol.">
        <title>Genomic Resource of Rice Seed Associated Bacteria.</title>
        <authorList>
            <person name="Midha S."/>
            <person name="Bansal K."/>
            <person name="Sharma S."/>
            <person name="Kumar N."/>
            <person name="Patil P.P."/>
            <person name="Chaudhry V."/>
            <person name="Patil P.B."/>
        </authorList>
    </citation>
    <scope>NUCLEOTIDE SEQUENCE [LARGE SCALE GENOMIC DNA]</scope>
    <source>
        <strain evidence="8 10">NS226</strain>
        <strain evidence="9 11">NS365</strain>
    </source>
</reference>
<feature type="binding site" evidence="6">
    <location>
        <position position="157"/>
    </location>
    <ligand>
        <name>S-adenosyl-L-methionine</name>
        <dbReference type="ChEBI" id="CHEBI:59789"/>
    </ligand>
</feature>
<evidence type="ECO:0000256" key="5">
    <source>
        <dbReference type="PIRNR" id="PIRNR000410"/>
    </source>
</evidence>
<dbReference type="Gene3D" id="3.40.50.150">
    <property type="entry name" value="Vaccinia Virus protein VP39"/>
    <property type="match status" value="1"/>
</dbReference>
<dbReference type="InterPro" id="IPR022641">
    <property type="entry name" value="CheR_N"/>
</dbReference>
<feature type="binding site" evidence="6">
    <location>
        <begin position="230"/>
        <end position="231"/>
    </location>
    <ligand>
        <name>S-adenosyl-L-methionine</name>
        <dbReference type="ChEBI" id="CHEBI:59789"/>
    </ligand>
</feature>
<evidence type="ECO:0000313" key="8">
    <source>
        <dbReference type="EMBL" id="KTQ98695.1"/>
    </source>
</evidence>
<dbReference type="InterPro" id="IPR022642">
    <property type="entry name" value="CheR_C"/>
</dbReference>
<gene>
    <name evidence="8" type="ORF">NS226_00340</name>
    <name evidence="9" type="ORF">NS365_01760</name>
</gene>
<evidence type="ECO:0000256" key="4">
    <source>
        <dbReference type="ARBA" id="ARBA00022691"/>
    </source>
</evidence>
<name>A0A147DAY3_9HYPH</name>
<evidence type="ECO:0000259" key="7">
    <source>
        <dbReference type="PROSITE" id="PS50123"/>
    </source>
</evidence>
<dbReference type="PANTHER" id="PTHR24422">
    <property type="entry name" value="CHEMOTAXIS PROTEIN METHYLTRANSFERASE"/>
    <property type="match status" value="1"/>
</dbReference>
<dbReference type="Proteomes" id="UP000078529">
    <property type="component" value="Unassembled WGS sequence"/>
</dbReference>
<feature type="binding site" evidence="6">
    <location>
        <position position="131"/>
    </location>
    <ligand>
        <name>S-adenosyl-L-methionine</name>
        <dbReference type="ChEBI" id="CHEBI:59789"/>
    </ligand>
</feature>